<evidence type="ECO:0000256" key="1">
    <source>
        <dbReference type="ARBA" id="ARBA00001913"/>
    </source>
</evidence>
<comment type="subcellular location">
    <subcellularLocation>
        <location evidence="2">Nucleus</location>
    </subcellularLocation>
</comment>
<dbReference type="InterPro" id="IPR017850">
    <property type="entry name" value="Alkaline_phosphatase_core_sf"/>
</dbReference>
<evidence type="ECO:0000259" key="7">
    <source>
        <dbReference type="Pfam" id="PF05225"/>
    </source>
</evidence>
<feature type="domain" description="HTH psq-type" evidence="7">
    <location>
        <begin position="106"/>
        <end position="146"/>
    </location>
</feature>
<name>A0A7R9H460_TIMPO</name>
<comment type="similarity">
    <text evidence="3">Belongs to the sulfatase family.</text>
</comment>
<evidence type="ECO:0000256" key="2">
    <source>
        <dbReference type="ARBA" id="ARBA00004123"/>
    </source>
</evidence>
<feature type="domain" description="Sulfatase N-terminal" evidence="6">
    <location>
        <begin position="305"/>
        <end position="428"/>
    </location>
</feature>
<dbReference type="SUPFAM" id="SSF53649">
    <property type="entry name" value="Alkaline phosphatase-like"/>
    <property type="match status" value="1"/>
</dbReference>
<evidence type="ECO:0000313" key="8">
    <source>
        <dbReference type="EMBL" id="CAD7407281.1"/>
    </source>
</evidence>
<dbReference type="SUPFAM" id="SSF46689">
    <property type="entry name" value="Homeodomain-like"/>
    <property type="match status" value="1"/>
</dbReference>
<dbReference type="GO" id="GO:0003677">
    <property type="term" value="F:DNA binding"/>
    <property type="evidence" value="ECO:0007669"/>
    <property type="project" value="InterPro"/>
</dbReference>
<dbReference type="AlphaFoldDB" id="A0A7R9H460"/>
<dbReference type="PANTHER" id="PTHR45953:SF1">
    <property type="entry name" value="IDURONATE 2-SULFATASE"/>
    <property type="match status" value="1"/>
</dbReference>
<dbReference type="InterPro" id="IPR009057">
    <property type="entry name" value="Homeodomain-like_sf"/>
</dbReference>
<dbReference type="Pfam" id="PF05225">
    <property type="entry name" value="HTH_psq"/>
    <property type="match status" value="1"/>
</dbReference>
<dbReference type="GO" id="GO:0046872">
    <property type="term" value="F:metal ion binding"/>
    <property type="evidence" value="ECO:0007669"/>
    <property type="project" value="UniProtKB-KW"/>
</dbReference>
<dbReference type="GO" id="GO:0005737">
    <property type="term" value="C:cytoplasm"/>
    <property type="evidence" value="ECO:0007669"/>
    <property type="project" value="TreeGrafter"/>
</dbReference>
<evidence type="ECO:0000256" key="4">
    <source>
        <dbReference type="ARBA" id="ARBA00022723"/>
    </source>
</evidence>
<sequence>MKPYFTRARSPNESLLAKEWTGAFSTIVLTARHIELDINSPGLKHHPLESVQLPDVRQRPSALPTVAWNPWVDLRERDDIAALNLSFPFQPIPGKRPQYHTYSTNALSEALRAINDDKLSVREASRRFGVPRISIQDRLTGKVSLQDGDRKMVPDPILSKEEELKLVTWLEDLAKGGFPRKPDDLLNSVQEIVKATKKETPFVDGRPELSKAQQKISATRRSDELNPTFSQEVSSVDTTMHSTNYEPLVTIQDSELQNIDISEMNIIIDPTSVDLYESYTELNRPTKSETISVEDGEEETGEFQRVRMPLDKDWYGKLIKQSYYAAVTYIDDLVGQLTNQLYITGHSNDTIILLIGDHVLQKEEDIDSVHYVSWSMAEHGEWSKFSNFDVAVNVPFLLSIPGQTEGYSRSSHALVELVDIFPTLVELAELPGGVPPLCPDDSSSVSLCSEGISLMPLIQQEIASMHQENQAKVSTRRWKTGVFSQYPRPGVYPTYKPNSDKPRLKDIRIMGYTLRTHRHKYTEWIHFDDNKADWSRVIARELYDHKLDSGEDLNLADRPQFAKLMGRLSQQLRAGWRYSLPKHIIWWEQAGYGSHASLEDTMAECYLAPILAAAESNAIVSCAVDNSCCG</sequence>
<dbReference type="InterPro" id="IPR007889">
    <property type="entry name" value="HTH_Psq"/>
</dbReference>
<keyword evidence="4" id="KW-0479">Metal-binding</keyword>
<protein>
    <recommendedName>
        <fullName evidence="9">HTH psq-type domain-containing protein</fullName>
    </recommendedName>
</protein>
<evidence type="ECO:0008006" key="9">
    <source>
        <dbReference type="Google" id="ProtNLM"/>
    </source>
</evidence>
<dbReference type="GO" id="GO:0004423">
    <property type="term" value="F:iduronate-2-sulfatase activity"/>
    <property type="evidence" value="ECO:0007669"/>
    <property type="project" value="TreeGrafter"/>
</dbReference>
<organism evidence="8">
    <name type="scientific">Timema poppense</name>
    <name type="common">Walking stick</name>
    <dbReference type="NCBI Taxonomy" id="170557"/>
    <lineage>
        <taxon>Eukaryota</taxon>
        <taxon>Metazoa</taxon>
        <taxon>Ecdysozoa</taxon>
        <taxon>Arthropoda</taxon>
        <taxon>Hexapoda</taxon>
        <taxon>Insecta</taxon>
        <taxon>Pterygota</taxon>
        <taxon>Neoptera</taxon>
        <taxon>Polyneoptera</taxon>
        <taxon>Phasmatodea</taxon>
        <taxon>Timematodea</taxon>
        <taxon>Timematoidea</taxon>
        <taxon>Timematidae</taxon>
        <taxon>Timema</taxon>
    </lineage>
</organism>
<keyword evidence="5" id="KW-0378">Hydrolase</keyword>
<dbReference type="Gene3D" id="1.10.10.60">
    <property type="entry name" value="Homeodomain-like"/>
    <property type="match status" value="1"/>
</dbReference>
<evidence type="ECO:0000256" key="3">
    <source>
        <dbReference type="ARBA" id="ARBA00008779"/>
    </source>
</evidence>
<dbReference type="GO" id="GO:0005634">
    <property type="term" value="C:nucleus"/>
    <property type="evidence" value="ECO:0007669"/>
    <property type="project" value="UniProtKB-SubCell"/>
</dbReference>
<gene>
    <name evidence="8" type="ORF">TPSB3V08_LOCUS5803</name>
</gene>
<proteinExistence type="inferred from homology"/>
<dbReference type="Gene3D" id="3.40.720.10">
    <property type="entry name" value="Alkaline Phosphatase, subunit A"/>
    <property type="match status" value="1"/>
</dbReference>
<dbReference type="PANTHER" id="PTHR45953">
    <property type="entry name" value="IDURONATE 2-SULFATASE"/>
    <property type="match status" value="1"/>
</dbReference>
<dbReference type="InterPro" id="IPR000917">
    <property type="entry name" value="Sulfatase_N"/>
</dbReference>
<reference evidence="8" key="1">
    <citation type="submission" date="2020-11" db="EMBL/GenBank/DDBJ databases">
        <authorList>
            <person name="Tran Van P."/>
        </authorList>
    </citation>
    <scope>NUCLEOTIDE SEQUENCE</scope>
</reference>
<evidence type="ECO:0000259" key="6">
    <source>
        <dbReference type="Pfam" id="PF00884"/>
    </source>
</evidence>
<accession>A0A7R9H460</accession>
<dbReference type="EMBL" id="OD003209">
    <property type="protein sequence ID" value="CAD7407281.1"/>
    <property type="molecule type" value="Genomic_DNA"/>
</dbReference>
<dbReference type="Pfam" id="PF00884">
    <property type="entry name" value="Sulfatase"/>
    <property type="match status" value="1"/>
</dbReference>
<evidence type="ECO:0000256" key="5">
    <source>
        <dbReference type="ARBA" id="ARBA00022801"/>
    </source>
</evidence>
<comment type="cofactor">
    <cofactor evidence="1">
        <name>Ca(2+)</name>
        <dbReference type="ChEBI" id="CHEBI:29108"/>
    </cofactor>
</comment>